<proteinExistence type="predicted"/>
<comment type="caution">
    <text evidence="1">The sequence shown here is derived from an EMBL/GenBank/DDBJ whole genome shotgun (WGS) entry which is preliminary data.</text>
</comment>
<keyword evidence="2" id="KW-1185">Reference proteome</keyword>
<dbReference type="Proteomes" id="UP000616837">
    <property type="component" value="Unassembled WGS sequence"/>
</dbReference>
<dbReference type="Gene3D" id="3.30.720.20">
    <property type="entry name" value="Protein of unknown function DUF1797"/>
    <property type="match status" value="1"/>
</dbReference>
<evidence type="ECO:0000313" key="1">
    <source>
        <dbReference type="EMBL" id="MBD7895326.1"/>
    </source>
</evidence>
<dbReference type="Pfam" id="PF08796">
    <property type="entry name" value="DUF1797"/>
    <property type="match status" value="1"/>
</dbReference>
<dbReference type="InterPro" id="IPR038073">
    <property type="entry name" value="YkuJ-like_sf"/>
</dbReference>
<evidence type="ECO:0000313" key="2">
    <source>
        <dbReference type="Proteomes" id="UP000616837"/>
    </source>
</evidence>
<name>A0ABR8PDF4_9LACO</name>
<protein>
    <submittedName>
        <fullName evidence="1">DUF1797 family protein</fullName>
    </submittedName>
</protein>
<dbReference type="InterPro" id="IPR014904">
    <property type="entry name" value="YkuJ-like"/>
</dbReference>
<dbReference type="SUPFAM" id="SSF143567">
    <property type="entry name" value="YkuJ-like"/>
    <property type="match status" value="1"/>
</dbReference>
<organism evidence="1 2">
    <name type="scientific">Limosilactobacillus avistercoris</name>
    <dbReference type="NCBI Taxonomy" id="2762243"/>
    <lineage>
        <taxon>Bacteria</taxon>
        <taxon>Bacillati</taxon>
        <taxon>Bacillota</taxon>
        <taxon>Bacilli</taxon>
        <taxon>Lactobacillales</taxon>
        <taxon>Lactobacillaceae</taxon>
        <taxon>Limosilactobacillus</taxon>
    </lineage>
</organism>
<dbReference type="RefSeq" id="WP_191684664.1">
    <property type="nucleotide sequence ID" value="NZ_JACSQW010000015.1"/>
</dbReference>
<accession>A0ABR8PDF4</accession>
<sequence length="82" mass="9935">MKSSNLEKIIKRLQAMTIDRTANRQKRIFEQFGIPLCEVTYIRSSDEFVFARYRPRERFCFDDIDLVAIEVFNCLYDFKHTF</sequence>
<reference evidence="1 2" key="1">
    <citation type="submission" date="2020-08" db="EMBL/GenBank/DDBJ databases">
        <title>A Genomic Blueprint of the Chicken Gut Microbiome.</title>
        <authorList>
            <person name="Gilroy R."/>
            <person name="Ravi A."/>
            <person name="Getino M."/>
            <person name="Pursley I."/>
            <person name="Horton D.L."/>
            <person name="Alikhan N.-F."/>
            <person name="Baker D."/>
            <person name="Gharbi K."/>
            <person name="Hall N."/>
            <person name="Watson M."/>
            <person name="Adriaenssens E.M."/>
            <person name="Foster-Nyarko E."/>
            <person name="Jarju S."/>
            <person name="Secka A."/>
            <person name="Antonio M."/>
            <person name="Oren A."/>
            <person name="Chaudhuri R."/>
            <person name="La Ragione R.M."/>
            <person name="Hildebrand F."/>
            <person name="Pallen M.J."/>
        </authorList>
    </citation>
    <scope>NUCLEOTIDE SEQUENCE [LARGE SCALE GENOMIC DNA]</scope>
    <source>
        <strain evidence="1 2">Sa3CUN2</strain>
    </source>
</reference>
<dbReference type="EMBL" id="JACSQW010000015">
    <property type="protein sequence ID" value="MBD7895326.1"/>
    <property type="molecule type" value="Genomic_DNA"/>
</dbReference>
<gene>
    <name evidence="1" type="ORF">H9564_06385</name>
</gene>